<evidence type="ECO:0000313" key="5">
    <source>
        <dbReference type="Proteomes" id="UP000790347"/>
    </source>
</evidence>
<dbReference type="PANTHER" id="PTHR11188:SF17">
    <property type="entry name" value="FI21816P1"/>
    <property type="match status" value="1"/>
</dbReference>
<dbReference type="Proteomes" id="UP000790347">
    <property type="component" value="Unassembled WGS sequence"/>
</dbReference>
<dbReference type="InterPro" id="IPR014752">
    <property type="entry name" value="Arrestin-like_C"/>
</dbReference>
<dbReference type="SMART" id="SM01017">
    <property type="entry name" value="Arrestin_C"/>
    <property type="match status" value="1"/>
</dbReference>
<dbReference type="Gene3D" id="2.60.40.640">
    <property type="match status" value="2"/>
</dbReference>
<evidence type="ECO:0000256" key="1">
    <source>
        <dbReference type="ARBA" id="ARBA00005298"/>
    </source>
</evidence>
<feature type="compositionally biased region" description="Acidic residues" evidence="2">
    <location>
        <begin position="7"/>
        <end position="22"/>
    </location>
</feature>
<comment type="similarity">
    <text evidence="1">Belongs to the arrestin family.</text>
</comment>
<keyword evidence="5" id="KW-1185">Reference proteome</keyword>
<feature type="region of interest" description="Disordered" evidence="2">
    <location>
        <begin position="380"/>
        <end position="401"/>
    </location>
</feature>
<protein>
    <submittedName>
        <fullName evidence="4">Arrestin domain-containing protein 3</fullName>
    </submittedName>
</protein>
<reference evidence="4" key="2">
    <citation type="journal article" date="2022" name="Res Sq">
        <title>Comparative Genomics Reveals Insights into the Divergent Evolution of Astigmatic Mites and Household Pest Adaptations.</title>
        <authorList>
            <person name="Xiong Q."/>
            <person name="Wan A.T.-Y."/>
            <person name="Liu X.-Y."/>
            <person name="Fung C.S.-H."/>
            <person name="Xiao X."/>
            <person name="Malainual N."/>
            <person name="Hou J."/>
            <person name="Wang L."/>
            <person name="Wang M."/>
            <person name="Yang K."/>
            <person name="Cui Y."/>
            <person name="Leung E."/>
            <person name="Nong W."/>
            <person name="Shin S.-K."/>
            <person name="Au S."/>
            <person name="Jeong K.Y."/>
            <person name="Chew F.T."/>
            <person name="Hui J."/>
            <person name="Leung T.F."/>
            <person name="Tungtrongchitr A."/>
            <person name="Zhong N."/>
            <person name="Liu Z."/>
            <person name="Tsui S."/>
        </authorList>
    </citation>
    <scope>NUCLEOTIDE SEQUENCE</scope>
    <source>
        <strain evidence="4">Derf</strain>
        <tissue evidence="4">Whole organism</tissue>
    </source>
</reference>
<accession>A0A922HXF8</accession>
<organism evidence="4 5">
    <name type="scientific">Dermatophagoides farinae</name>
    <name type="common">American house dust mite</name>
    <dbReference type="NCBI Taxonomy" id="6954"/>
    <lineage>
        <taxon>Eukaryota</taxon>
        <taxon>Metazoa</taxon>
        <taxon>Ecdysozoa</taxon>
        <taxon>Arthropoda</taxon>
        <taxon>Chelicerata</taxon>
        <taxon>Arachnida</taxon>
        <taxon>Acari</taxon>
        <taxon>Acariformes</taxon>
        <taxon>Sarcoptiformes</taxon>
        <taxon>Astigmata</taxon>
        <taxon>Psoroptidia</taxon>
        <taxon>Analgoidea</taxon>
        <taxon>Pyroglyphidae</taxon>
        <taxon>Dermatophagoidinae</taxon>
        <taxon>Dermatophagoides</taxon>
    </lineage>
</organism>
<feature type="domain" description="Arrestin C-terminal-like" evidence="3">
    <location>
        <begin position="230"/>
        <end position="373"/>
    </location>
</feature>
<dbReference type="InterPro" id="IPR011022">
    <property type="entry name" value="Arrestin_C-like"/>
</dbReference>
<dbReference type="PANTHER" id="PTHR11188">
    <property type="entry name" value="ARRESTIN DOMAIN CONTAINING PROTEIN"/>
    <property type="match status" value="1"/>
</dbReference>
<comment type="caution">
    <text evidence="4">The sequence shown here is derived from an EMBL/GenBank/DDBJ whole genome shotgun (WGS) entry which is preliminary data.</text>
</comment>
<dbReference type="Pfam" id="PF02752">
    <property type="entry name" value="Arrestin_C"/>
    <property type="match status" value="1"/>
</dbReference>
<evidence type="ECO:0000313" key="4">
    <source>
        <dbReference type="EMBL" id="KAH9511024.1"/>
    </source>
</evidence>
<dbReference type="InterPro" id="IPR014756">
    <property type="entry name" value="Ig_E-set"/>
</dbReference>
<dbReference type="AlphaFoldDB" id="A0A922HXF8"/>
<proteinExistence type="inferred from homology"/>
<dbReference type="GO" id="GO:0015031">
    <property type="term" value="P:protein transport"/>
    <property type="evidence" value="ECO:0007669"/>
    <property type="project" value="TreeGrafter"/>
</dbReference>
<feature type="region of interest" description="Disordered" evidence="2">
    <location>
        <begin position="1"/>
        <end position="22"/>
    </location>
</feature>
<dbReference type="SUPFAM" id="SSF81296">
    <property type="entry name" value="E set domains"/>
    <property type="match status" value="2"/>
</dbReference>
<reference evidence="4" key="1">
    <citation type="submission" date="2013-05" db="EMBL/GenBank/DDBJ databases">
        <authorList>
            <person name="Yim A.K.Y."/>
            <person name="Chan T.F."/>
            <person name="Ji K.M."/>
            <person name="Liu X.Y."/>
            <person name="Zhou J.W."/>
            <person name="Li R.Q."/>
            <person name="Yang K.Y."/>
            <person name="Li J."/>
            <person name="Li M."/>
            <person name="Law P.T.W."/>
            <person name="Wu Y.L."/>
            <person name="Cai Z.L."/>
            <person name="Qin H."/>
            <person name="Bao Y."/>
            <person name="Leung R.K.K."/>
            <person name="Ng P.K.S."/>
            <person name="Zou J."/>
            <person name="Zhong X.J."/>
            <person name="Ran P.X."/>
            <person name="Zhong N.S."/>
            <person name="Liu Z.G."/>
            <person name="Tsui S.K.W."/>
        </authorList>
    </citation>
    <scope>NUCLEOTIDE SEQUENCE</scope>
    <source>
        <strain evidence="4">Derf</strain>
        <tissue evidence="4">Whole organism</tissue>
    </source>
</reference>
<dbReference type="EMBL" id="ASGP02000004">
    <property type="protein sequence ID" value="KAH9511024.1"/>
    <property type="molecule type" value="Genomic_DNA"/>
</dbReference>
<gene>
    <name evidence="4" type="primary">ARRDC3_2</name>
    <name evidence="4" type="ORF">DERF_009510</name>
</gene>
<dbReference type="InterPro" id="IPR050357">
    <property type="entry name" value="Arrestin_domain-protein"/>
</dbReference>
<name>A0A922HXF8_DERFA</name>
<dbReference type="GO" id="GO:0005737">
    <property type="term" value="C:cytoplasm"/>
    <property type="evidence" value="ECO:0007669"/>
    <property type="project" value="TreeGrafter"/>
</dbReference>
<evidence type="ECO:0000256" key="2">
    <source>
        <dbReference type="SAM" id="MobiDB-lite"/>
    </source>
</evidence>
<sequence length="401" mass="46710">MFSGNLFDDDDDDVDVDDDEQVEEEELTRINRRQNRRIILVWLDNDTRRMARSKDPRPLYFGNEEIVGHLSIEIQGGRPVRQVKVMLTNLVQIRWCNQPQTRRPSNVMSSVPEKRRKSIFADYFSSPIIDEKQLFFYRHKVIELDLLSPERKLTDGKHEIPFRFHLPKSDLPSSMKSCHGLIKYTIEAFTIDDDHKGHESRGEKEILLLVPNLDLRQVERKITQTFITNDGNSIDISVMLDRKIYQPGEMLSFSLSIRNESDSPMECLVAMYQRQTLINSENSDQVKEHIYDKCLNDSPNRDDNDEMSQAVMIPIDANSQVQDEPIQMRLPYNLVLSLDSALITIRYYVLITINNIPDNNDQSMEVPFLVSLTNNHYGQRIDPTQQRMGANNPILQRQISR</sequence>
<dbReference type="Pfam" id="PF00339">
    <property type="entry name" value="Arrestin_N"/>
    <property type="match status" value="1"/>
</dbReference>
<dbReference type="InterPro" id="IPR011021">
    <property type="entry name" value="Arrestin-like_N"/>
</dbReference>
<evidence type="ECO:0000259" key="3">
    <source>
        <dbReference type="SMART" id="SM01017"/>
    </source>
</evidence>